<dbReference type="InterPro" id="IPR014598">
    <property type="entry name" value="UCP035865"/>
</dbReference>
<dbReference type="Proteomes" id="UP000199759">
    <property type="component" value="Unassembled WGS sequence"/>
</dbReference>
<dbReference type="Pfam" id="PF10098">
    <property type="entry name" value="DUF2336"/>
    <property type="match status" value="1"/>
</dbReference>
<name>A0A1G9U7Y4_9PROT</name>
<gene>
    <name evidence="1" type="ORF">SAMN04488568_11433</name>
</gene>
<evidence type="ECO:0000313" key="2">
    <source>
        <dbReference type="Proteomes" id="UP000199759"/>
    </source>
</evidence>
<evidence type="ECO:0000313" key="1">
    <source>
        <dbReference type="EMBL" id="SDM56116.1"/>
    </source>
</evidence>
<organism evidence="1 2">
    <name type="scientific">Maricaulis salignorans</name>
    <dbReference type="NCBI Taxonomy" id="144026"/>
    <lineage>
        <taxon>Bacteria</taxon>
        <taxon>Pseudomonadati</taxon>
        <taxon>Pseudomonadota</taxon>
        <taxon>Alphaproteobacteria</taxon>
        <taxon>Maricaulales</taxon>
        <taxon>Maricaulaceae</taxon>
        <taxon>Maricaulis</taxon>
    </lineage>
</organism>
<dbReference type="InterPro" id="IPR019285">
    <property type="entry name" value="DUF2336"/>
</dbReference>
<dbReference type="EMBL" id="FNHG01000014">
    <property type="protein sequence ID" value="SDM56116.1"/>
    <property type="molecule type" value="Genomic_DNA"/>
</dbReference>
<sequence length="378" mass="41543">MTVVALRNRLTETDVRRLVRGQTDEERALAARKICHRIDAASLSDVERAAARDILDLIARDAAELVRRALAVTLRQSPNLPRDIAVKLASDVDSVAAPVLLSSPSLTDEDLIEILHGASSAKFCAVAARDQVSAIVVHEILDSKDEGAVGIAASNDGAEFDEAAYQRAFSEFCECQAVMDAFVARSHLPLDITERLISHISDQALDRLVKNHALPPQLAVEIAEGARERATVDLVDQAGLAHDPKHFVQQLRMNSRLTPSLILRALFRGHVAFVEHAFAELSGLPHAKAWLLVHDAGPLGLRAIYDRTGMPPRLYPAIRAGLDVYHSTEMPHDGESREHFRRVLAERAITRFQGIPEEDLDYMLRRFAEDAQPLAAAG</sequence>
<keyword evidence="2" id="KW-1185">Reference proteome</keyword>
<reference evidence="1 2" key="1">
    <citation type="submission" date="2016-10" db="EMBL/GenBank/DDBJ databases">
        <authorList>
            <person name="de Groot N.N."/>
        </authorList>
    </citation>
    <scope>NUCLEOTIDE SEQUENCE [LARGE SCALE GENOMIC DNA]</scope>
    <source>
        <strain evidence="1 2">DSM 16077</strain>
    </source>
</reference>
<dbReference type="RefSeq" id="WP_091770747.1">
    <property type="nucleotide sequence ID" value="NZ_FNHG01000014.1"/>
</dbReference>
<protein>
    <submittedName>
        <fullName evidence="1">Uncharacterized conserved protein, DUF2336 family</fullName>
    </submittedName>
</protein>
<dbReference type="OrthoDB" id="9798569at2"/>
<dbReference type="PIRSF" id="PIRSF035865">
    <property type="entry name" value="UCP035865"/>
    <property type="match status" value="1"/>
</dbReference>
<accession>A0A1G9U7Y4</accession>
<dbReference type="AlphaFoldDB" id="A0A1G9U7Y4"/>
<dbReference type="STRING" id="144026.SAMN04488568_11433"/>
<proteinExistence type="predicted"/>